<sequence>PRSRHTFKYVCGEDGYLDACKLAGVNATPSSVAMTMAQLLWLRRQESAGQLRFRSQLYQWLSRHFSAAAEGGSEPADDGRFEQSSQNRRRVPGAALQRFGRDLTEEARRGLLDPVLGREHVMTRILQILLRRTKNNPVLVGEPGVGKTALVEGVAQLIASPHAPPGLAGKRLISLDVTAVLAGSSYRGEFEERLQAVVADVGEARGNVILFVDEMHMLVGAGSAEGGLDAANILKPALARGSLRCIGATTLDEYRKHVEQDPAFARRFQSVLVEEPEEGEVVAWLRGLAPRYEQHHGVAFTEGALRAAARCAKRYVTERRLPDSAIDLMDEAAAHVVLSRERIREVAPEPLGGLDVPGQREEVSAGPRAVNTALGSTGSGSHPDSDPGLPPQSAYGTSHHHLAQPQPPRQGCPTELHNHDDRKREFVQQWKQERLLQGQDHGQAVEPSLRGGGGGRGDEETCPQVPLPVDEEPGAHQTDLRVEKHSPPHKPHLALRRQGNDGGRGRGGAYGCGHSGSGGGRQAEVRGGAEVPTSGFSTLEDELRRSLQEDAARILRPMGPPLEAHNQQLDSQQHKHKLQGEPGQVQGAVVRDWRSWVSSQGRQSREEARQQQLLEWFGATPLQPKSGVEGHLEMARERQRRHAEIFGKFGTNTEAGYSSGDATLAAERAQPKACPHCGTTVTAQPEDLLLRCPSCRTRFLNIAPEKLQLGTSVLLMQQQQQLRHKAHHYDQQQHHHPAHGYNQQHEEYHQKQLPQAEILTQLKHAECGRITDAGASGMHCGQKTSCLPGQEVCATTSSNSCSISVSASSKSRGIVEGCRNGLMVTEAAVLDVVSRTTGLPLDAVLRDHFGASVRHIRTAMEVRLVGQRDAVRAVCNAIQLHRLGLAAAATTSATGLETPNGEALSSSIPFPRSVSRPVASFLLVGPAGCGKTTLCKALAEELFHDPAALLVLHGGEYSSRTSLARLVGAAPGYVGYGSGGMLTEALRRRPHCVLMVQGVDKAHYEVQELLLRGLQEGDIRDGQGRRASLRNTIIMLTTAITTTTTTTTSDRSSPLDPDHSCPSRAPSTSERQSGDAAFFPSMVAASAAEWKGNGGNVLDGSWSALLPEVWTNVDRIVHFHPLDEGQRVEIVLRQVGELAAQLRPAGLAGIDLDPLAAAWLAREAGPTSPFTQGLSRLPTNNSQGIGRAGGMAGSAEVLRRQILEPLAEMLLENAEACIDNGMEAGQASSGHAVEMAATGMGQVNAEYGGQQRQWIARVKLVQGGGTAGGVGVGAAKVEGPLALELVEAGRGPQGQGVRANSGREWVWC</sequence>
<dbReference type="InterPro" id="IPR041546">
    <property type="entry name" value="ClpA/ClpB_AAA_lid"/>
</dbReference>
<feature type="domain" description="AAA+ ATPase" evidence="6">
    <location>
        <begin position="917"/>
        <end position="1059"/>
    </location>
</feature>
<evidence type="ECO:0000256" key="1">
    <source>
        <dbReference type="ARBA" id="ARBA00022737"/>
    </source>
</evidence>
<dbReference type="SUPFAM" id="SSF52540">
    <property type="entry name" value="P-loop containing nucleoside triphosphate hydrolases"/>
    <property type="match status" value="2"/>
</dbReference>
<evidence type="ECO:0000313" key="8">
    <source>
        <dbReference type="Proteomes" id="UP000747399"/>
    </source>
</evidence>
<dbReference type="FunFam" id="3.40.50.300:FF:000010">
    <property type="entry name" value="Chaperone clpB 1, putative"/>
    <property type="match status" value="1"/>
</dbReference>
<evidence type="ECO:0000256" key="3">
    <source>
        <dbReference type="ARBA" id="ARBA00022840"/>
    </source>
</evidence>
<protein>
    <recommendedName>
        <fullName evidence="6">AAA+ ATPase domain-containing protein</fullName>
    </recommendedName>
</protein>
<feature type="compositionally biased region" description="Gly residues" evidence="5">
    <location>
        <begin position="500"/>
        <end position="521"/>
    </location>
</feature>
<organism evidence="7 8">
    <name type="scientific">Volvox africanus</name>
    <dbReference type="NCBI Taxonomy" id="51714"/>
    <lineage>
        <taxon>Eukaryota</taxon>
        <taxon>Viridiplantae</taxon>
        <taxon>Chlorophyta</taxon>
        <taxon>core chlorophytes</taxon>
        <taxon>Chlorophyceae</taxon>
        <taxon>CS clade</taxon>
        <taxon>Chlamydomonadales</taxon>
        <taxon>Volvocaceae</taxon>
        <taxon>Volvox</taxon>
    </lineage>
</organism>
<dbReference type="Pfam" id="PF07724">
    <property type="entry name" value="AAA_2"/>
    <property type="match status" value="1"/>
</dbReference>
<dbReference type="InterPro" id="IPR050130">
    <property type="entry name" value="ClpA_ClpB"/>
</dbReference>
<feature type="region of interest" description="Disordered" evidence="5">
    <location>
        <begin position="436"/>
        <end position="535"/>
    </location>
</feature>
<evidence type="ECO:0000259" key="6">
    <source>
        <dbReference type="SMART" id="SM00382"/>
    </source>
</evidence>
<name>A0A8J4ARU0_9CHLO</name>
<keyword evidence="3" id="KW-0067">ATP-binding</keyword>
<evidence type="ECO:0000256" key="2">
    <source>
        <dbReference type="ARBA" id="ARBA00022741"/>
    </source>
</evidence>
<dbReference type="InterPro" id="IPR018368">
    <property type="entry name" value="ClpA/B_CS1"/>
</dbReference>
<keyword evidence="8" id="KW-1185">Reference proteome</keyword>
<dbReference type="Pfam" id="PF00004">
    <property type="entry name" value="AAA"/>
    <property type="match status" value="1"/>
</dbReference>
<gene>
    <name evidence="7" type="ORF">Vafri_2777</name>
</gene>
<comment type="caution">
    <text evidence="7">The sequence shown here is derived from an EMBL/GenBank/DDBJ whole genome shotgun (WGS) entry which is preliminary data.</text>
</comment>
<keyword evidence="1" id="KW-0677">Repeat</keyword>
<dbReference type="PRINTS" id="PR00300">
    <property type="entry name" value="CLPPROTEASEA"/>
</dbReference>
<dbReference type="Pfam" id="PF17871">
    <property type="entry name" value="AAA_lid_9"/>
    <property type="match status" value="1"/>
</dbReference>
<evidence type="ECO:0000256" key="5">
    <source>
        <dbReference type="SAM" id="MobiDB-lite"/>
    </source>
</evidence>
<dbReference type="CDD" id="cd00009">
    <property type="entry name" value="AAA"/>
    <property type="match status" value="1"/>
</dbReference>
<reference evidence="7" key="1">
    <citation type="journal article" date="2021" name="Proc. Natl. Acad. Sci. U.S.A.">
        <title>Three genomes in the algal genus Volvox reveal the fate of a haploid sex-determining region after a transition to homothallism.</title>
        <authorList>
            <person name="Yamamoto K."/>
            <person name="Hamaji T."/>
            <person name="Kawai-Toyooka H."/>
            <person name="Matsuzaki R."/>
            <person name="Takahashi F."/>
            <person name="Nishimura Y."/>
            <person name="Kawachi M."/>
            <person name="Noguchi H."/>
            <person name="Minakuchi Y."/>
            <person name="Umen J.G."/>
            <person name="Toyoda A."/>
            <person name="Nozaki H."/>
        </authorList>
    </citation>
    <scope>NUCLEOTIDE SEQUENCE</scope>
    <source>
        <strain evidence="7">NIES-3780</strain>
    </source>
</reference>
<accession>A0A8J4ARU0</accession>
<dbReference type="InterPro" id="IPR027417">
    <property type="entry name" value="P-loop_NTPase"/>
</dbReference>
<dbReference type="GO" id="GO:0005524">
    <property type="term" value="F:ATP binding"/>
    <property type="evidence" value="ECO:0007669"/>
    <property type="project" value="UniProtKB-KW"/>
</dbReference>
<dbReference type="PROSITE" id="PS00870">
    <property type="entry name" value="CLPAB_1"/>
    <property type="match status" value="1"/>
</dbReference>
<dbReference type="EMBL" id="BNCO01000003">
    <property type="protein sequence ID" value="GIL45573.1"/>
    <property type="molecule type" value="Genomic_DNA"/>
</dbReference>
<dbReference type="CDD" id="cd19499">
    <property type="entry name" value="RecA-like_ClpB_Hsp104-like"/>
    <property type="match status" value="1"/>
</dbReference>
<feature type="region of interest" description="Disordered" evidence="5">
    <location>
        <begin position="69"/>
        <end position="94"/>
    </location>
</feature>
<dbReference type="InterPro" id="IPR001270">
    <property type="entry name" value="ClpA/B"/>
</dbReference>
<keyword evidence="2" id="KW-0547">Nucleotide-binding</keyword>
<dbReference type="GO" id="GO:0034605">
    <property type="term" value="P:cellular response to heat"/>
    <property type="evidence" value="ECO:0007669"/>
    <property type="project" value="TreeGrafter"/>
</dbReference>
<dbReference type="GO" id="GO:0016887">
    <property type="term" value="F:ATP hydrolysis activity"/>
    <property type="evidence" value="ECO:0007669"/>
    <property type="project" value="InterPro"/>
</dbReference>
<dbReference type="InterPro" id="IPR003959">
    <property type="entry name" value="ATPase_AAA_core"/>
</dbReference>
<evidence type="ECO:0000256" key="4">
    <source>
        <dbReference type="ARBA" id="ARBA00023186"/>
    </source>
</evidence>
<dbReference type="InterPro" id="IPR003593">
    <property type="entry name" value="AAA+_ATPase"/>
</dbReference>
<feature type="region of interest" description="Disordered" evidence="5">
    <location>
        <begin position="1043"/>
        <end position="1074"/>
    </location>
</feature>
<feature type="non-terminal residue" evidence="7">
    <location>
        <position position="1308"/>
    </location>
</feature>
<dbReference type="GO" id="GO:0005737">
    <property type="term" value="C:cytoplasm"/>
    <property type="evidence" value="ECO:0007669"/>
    <property type="project" value="TreeGrafter"/>
</dbReference>
<proteinExistence type="predicted"/>
<dbReference type="SMART" id="SM00382">
    <property type="entry name" value="AAA"/>
    <property type="match status" value="2"/>
</dbReference>
<keyword evidence="4" id="KW-0143">Chaperone</keyword>
<dbReference type="PANTHER" id="PTHR11638:SF18">
    <property type="entry name" value="HEAT SHOCK PROTEIN 104"/>
    <property type="match status" value="1"/>
</dbReference>
<dbReference type="PANTHER" id="PTHR11638">
    <property type="entry name" value="ATP-DEPENDENT CLP PROTEASE"/>
    <property type="match status" value="1"/>
</dbReference>
<dbReference type="Gene3D" id="3.40.50.300">
    <property type="entry name" value="P-loop containing nucleotide triphosphate hydrolases"/>
    <property type="match status" value="3"/>
</dbReference>
<feature type="domain" description="AAA+ ATPase" evidence="6">
    <location>
        <begin position="133"/>
        <end position="278"/>
    </location>
</feature>
<evidence type="ECO:0000313" key="7">
    <source>
        <dbReference type="EMBL" id="GIL45573.1"/>
    </source>
</evidence>
<dbReference type="Proteomes" id="UP000747399">
    <property type="component" value="Unassembled WGS sequence"/>
</dbReference>
<feature type="region of interest" description="Disordered" evidence="5">
    <location>
        <begin position="349"/>
        <end position="417"/>
    </location>
</feature>
<feature type="compositionally biased region" description="Polar residues" evidence="5">
    <location>
        <begin position="373"/>
        <end position="382"/>
    </location>
</feature>